<protein>
    <recommendedName>
        <fullName evidence="3">Luciferin 4-monooxygenase</fullName>
        <ecNumber evidence="2">1.13.12.7</ecNumber>
    </recommendedName>
</protein>
<dbReference type="InterPro" id="IPR045851">
    <property type="entry name" value="AMP-bd_C_sf"/>
</dbReference>
<evidence type="ECO:0000256" key="8">
    <source>
        <dbReference type="ARBA" id="ARBA00048497"/>
    </source>
</evidence>
<reference evidence="9" key="1">
    <citation type="submission" date="2022-03" db="EMBL/GenBank/DDBJ databases">
        <authorList>
            <person name="Martin C."/>
        </authorList>
    </citation>
    <scope>NUCLEOTIDE SEQUENCE</scope>
</reference>
<evidence type="ECO:0000313" key="10">
    <source>
        <dbReference type="Proteomes" id="UP000749559"/>
    </source>
</evidence>
<dbReference type="SUPFAM" id="SSF56801">
    <property type="entry name" value="Acetyl-CoA synthetase-like"/>
    <property type="match status" value="1"/>
</dbReference>
<evidence type="ECO:0000256" key="1">
    <source>
        <dbReference type="ARBA" id="ARBA00006432"/>
    </source>
</evidence>
<gene>
    <name evidence="9" type="ORF">OFUS_LOCUS16301</name>
</gene>
<evidence type="ECO:0000256" key="4">
    <source>
        <dbReference type="ARBA" id="ARBA00022741"/>
    </source>
</evidence>
<dbReference type="PANTHER" id="PTHR24096:SF422">
    <property type="entry name" value="BCDNA.GH02901"/>
    <property type="match status" value="1"/>
</dbReference>
<keyword evidence="6" id="KW-0455">Luminescence</keyword>
<keyword evidence="7" id="KW-0599">Photoprotein</keyword>
<dbReference type="Gene3D" id="3.30.300.30">
    <property type="match status" value="1"/>
</dbReference>
<dbReference type="GO" id="GO:0016405">
    <property type="term" value="F:CoA-ligase activity"/>
    <property type="evidence" value="ECO:0007669"/>
    <property type="project" value="TreeGrafter"/>
</dbReference>
<evidence type="ECO:0000313" key="9">
    <source>
        <dbReference type="EMBL" id="CAH1791187.1"/>
    </source>
</evidence>
<comment type="caution">
    <text evidence="9">The sequence shown here is derived from an EMBL/GenBank/DDBJ whole genome shotgun (WGS) entry which is preliminary data.</text>
</comment>
<dbReference type="Pfam" id="PF13193">
    <property type="entry name" value="AMP-binding_C"/>
    <property type="match status" value="1"/>
</dbReference>
<comment type="similarity">
    <text evidence="1">Belongs to the ATP-dependent AMP-binding enzyme family.</text>
</comment>
<dbReference type="FunFam" id="3.30.300.30:FF:000007">
    <property type="entry name" value="4-coumarate--CoA ligase 2"/>
    <property type="match status" value="1"/>
</dbReference>
<sequence length="545" mass="59978">MIKIQFPRMADTNNIVKCPYPDVTIPENQSLVERVFQRVKEFPEHIALVDGISGTKYTYNELVEAIQRVGSGLTKLGFKKKDVLCLYSPNCPEWVITYFAVIAIGGIATTANPLYTAGEIQHQMEDAGATYIATVAEFLPKVQEAATKYTELKKVIVFGNGNTQGSISFNLLMEDKGDAFKAAKVNAKEDIAALPYSSGTTGLPKGVMLTHFNLVANIQQFCSPYFLSSHIGDCYIAVLPFYHIYGQINVLAGGLCDGATIVTMPRFEPELYLHAIQQYKATRLFVVPPMALFLAKDPRMDKYELSSVKEIFCGAAPLSKELQEEVTARLKCKLRQGYGMTELSPTSHISPKIGWKYGAAGICVPNTESKVIDLDTGVALGPHMDGEVCVRGPQVMKGYLNNYEATANTIDEEGWLHTGDIGHYDHNGHFYVVDRLKELVKYKGFQVAPAELEGLLLTHPDIADSAVIGVPDIVAGELPKAFIVKKPGATITGEQICKFVEGLVAPHKKLRGGVEFCQEIPKSPSGKILRRILRQIIKDRLKSKL</sequence>
<dbReference type="InterPro" id="IPR020845">
    <property type="entry name" value="AMP-binding_CS"/>
</dbReference>
<organism evidence="9 10">
    <name type="scientific">Owenia fusiformis</name>
    <name type="common">Polychaete worm</name>
    <dbReference type="NCBI Taxonomy" id="6347"/>
    <lineage>
        <taxon>Eukaryota</taxon>
        <taxon>Metazoa</taxon>
        <taxon>Spiralia</taxon>
        <taxon>Lophotrochozoa</taxon>
        <taxon>Annelida</taxon>
        <taxon>Polychaeta</taxon>
        <taxon>Sedentaria</taxon>
        <taxon>Canalipalpata</taxon>
        <taxon>Sabellida</taxon>
        <taxon>Oweniida</taxon>
        <taxon>Oweniidae</taxon>
        <taxon>Owenia</taxon>
    </lineage>
</organism>
<dbReference type="PROSITE" id="PS00455">
    <property type="entry name" value="AMP_BINDING"/>
    <property type="match status" value="1"/>
</dbReference>
<keyword evidence="4" id="KW-0547">Nucleotide-binding</keyword>
<evidence type="ECO:0000256" key="5">
    <source>
        <dbReference type="ARBA" id="ARBA00022840"/>
    </source>
</evidence>
<dbReference type="AlphaFoldDB" id="A0A8J1U6T9"/>
<keyword evidence="5" id="KW-0067">ATP-binding</keyword>
<dbReference type="Pfam" id="PF00501">
    <property type="entry name" value="AMP-binding"/>
    <property type="match status" value="1"/>
</dbReference>
<keyword evidence="10" id="KW-1185">Reference proteome</keyword>
<evidence type="ECO:0000256" key="6">
    <source>
        <dbReference type="ARBA" id="ARBA00023223"/>
    </source>
</evidence>
<dbReference type="OrthoDB" id="10253869at2759"/>
<dbReference type="InterPro" id="IPR042099">
    <property type="entry name" value="ANL_N_sf"/>
</dbReference>
<dbReference type="EC" id="1.13.12.7" evidence="2"/>
<evidence type="ECO:0000256" key="2">
    <source>
        <dbReference type="ARBA" id="ARBA00012532"/>
    </source>
</evidence>
<dbReference type="Proteomes" id="UP000749559">
    <property type="component" value="Unassembled WGS sequence"/>
</dbReference>
<dbReference type="EMBL" id="CAIIXF020000008">
    <property type="protein sequence ID" value="CAH1791187.1"/>
    <property type="molecule type" value="Genomic_DNA"/>
</dbReference>
<dbReference type="FunFam" id="3.40.50.12780:FF:000003">
    <property type="entry name" value="Long-chain-fatty-acid--CoA ligase FadD"/>
    <property type="match status" value="1"/>
</dbReference>
<dbReference type="PANTHER" id="PTHR24096">
    <property type="entry name" value="LONG-CHAIN-FATTY-ACID--COA LIGASE"/>
    <property type="match status" value="1"/>
</dbReference>
<dbReference type="InterPro" id="IPR025110">
    <property type="entry name" value="AMP-bd_C"/>
</dbReference>
<comment type="catalytic activity">
    <reaction evidence="8">
        <text>firefly D-luciferin + ATP + O2 = firefly oxyluciferin + hnu + AMP + CO2 + diphosphate</text>
        <dbReference type="Rhea" id="RHEA:10732"/>
        <dbReference type="ChEBI" id="CHEBI:15379"/>
        <dbReference type="ChEBI" id="CHEBI:16526"/>
        <dbReference type="ChEBI" id="CHEBI:16792"/>
        <dbReference type="ChEBI" id="CHEBI:30212"/>
        <dbReference type="ChEBI" id="CHEBI:30616"/>
        <dbReference type="ChEBI" id="CHEBI:33019"/>
        <dbReference type="ChEBI" id="CHEBI:58038"/>
        <dbReference type="ChEBI" id="CHEBI:456215"/>
        <dbReference type="EC" id="1.13.12.7"/>
    </reaction>
</comment>
<evidence type="ECO:0000256" key="3">
    <source>
        <dbReference type="ARBA" id="ARBA00019043"/>
    </source>
</evidence>
<dbReference type="InterPro" id="IPR000873">
    <property type="entry name" value="AMP-dep_synth/lig_dom"/>
</dbReference>
<accession>A0A8J1U6T9</accession>
<dbReference type="GO" id="GO:0005524">
    <property type="term" value="F:ATP binding"/>
    <property type="evidence" value="ECO:0007669"/>
    <property type="project" value="UniProtKB-KW"/>
</dbReference>
<name>A0A8J1U6T9_OWEFU</name>
<dbReference type="Gene3D" id="3.40.50.12780">
    <property type="entry name" value="N-terminal domain of ligase-like"/>
    <property type="match status" value="1"/>
</dbReference>
<dbReference type="GO" id="GO:0008218">
    <property type="term" value="P:bioluminescence"/>
    <property type="evidence" value="ECO:0007669"/>
    <property type="project" value="UniProtKB-KW"/>
</dbReference>
<proteinExistence type="inferred from homology"/>
<evidence type="ECO:0000256" key="7">
    <source>
        <dbReference type="ARBA" id="ARBA00023262"/>
    </source>
</evidence>